<organism evidence="3 4">
    <name type="scientific">Leishmania martiniquensis</name>
    <dbReference type="NCBI Taxonomy" id="1580590"/>
    <lineage>
        <taxon>Eukaryota</taxon>
        <taxon>Discoba</taxon>
        <taxon>Euglenozoa</taxon>
        <taxon>Kinetoplastea</taxon>
        <taxon>Metakinetoplastina</taxon>
        <taxon>Trypanosomatida</taxon>
        <taxon>Trypanosomatidae</taxon>
        <taxon>Leishmaniinae</taxon>
        <taxon>Leishmania</taxon>
    </lineage>
</organism>
<dbReference type="PANTHER" id="PTHR45725">
    <property type="entry name" value="FORMIN HOMOLOGY 2 FAMILY MEMBER"/>
    <property type="match status" value="1"/>
</dbReference>
<protein>
    <recommendedName>
        <fullName evidence="2">FH2 domain-containing protein</fullName>
    </recommendedName>
</protein>
<dbReference type="GeneID" id="92515048"/>
<evidence type="ECO:0000313" key="3">
    <source>
        <dbReference type="EMBL" id="KAG5477761.1"/>
    </source>
</evidence>
<dbReference type="PROSITE" id="PS51444">
    <property type="entry name" value="FH2"/>
    <property type="match status" value="1"/>
</dbReference>
<reference evidence="4" key="2">
    <citation type="journal article" date="2021" name="Sci. Data">
        <title>Chromosome-scale genome sequencing, assembly and annotation of six genomes from subfamily Leishmaniinae.</title>
        <authorList>
            <person name="Almutairi H."/>
            <person name="Urbaniak M.D."/>
            <person name="Bates M.D."/>
            <person name="Jariyapan N."/>
            <person name="Kwakye-Nuako G."/>
            <person name="Thomaz Soccol V."/>
            <person name="Al-Salem W.S."/>
            <person name="Dillon R.J."/>
            <person name="Bates P.A."/>
            <person name="Gatherer D."/>
        </authorList>
    </citation>
    <scope>NUCLEOTIDE SEQUENCE [LARGE SCALE GENOMIC DNA]</scope>
</reference>
<dbReference type="SMART" id="SM00498">
    <property type="entry name" value="FH2"/>
    <property type="match status" value="1"/>
</dbReference>
<sequence>MNLFRGIQHYFSAGGGDLKQLLDTRVYVWNIQAGSTTLTDRHLRVGRSTTRSIESTCNFLDHAEANRYIIFNFSPLMMELVEGCRCGQVLDFSKQSVENYGLLMEVCFTIRKWVYAGDTDGGSPVAPSASSSTGGAGAASRHTHAHCAVLAFLEESPAVAHPNYAAMMGACYLIFSGFPTYTGSGTLDFVERELGIPRSVYHAPSQESYINYFQLLFEIPVLPNPKRLTLRRVSLHNLSSLSASTLGLQLDRADGQAPRLFSDPKAWRRGDPSTLEVYLDLNESVLGDFVVNVFLYDVQPIQSHSDAARGSVMAGSSSAGSSLVGGALLSSMDGLQALPAASSEKALVGAGGAASPPTTRFISGSPNAKKLVHKERLLRLAFSTIFIHQATHRVRVRDMDYATANALPEDFYAQLHFSECAAADTDEDYVKQITQRVEQSPQRQIMLSRPDPRDLFMTAGAAGSYRSSSRYAAREEDECHGGVYYRSDGTRRGGGASADPRVLQERSLPLTGATKLYLPTPLQMESEDERRFDNEDDVAETEPALLRMEPRPGTSARPRQSTPERMYGGGYPVTSTQPAGVQKASPTPSSSAAVPPPPPSLPPPPPPPQVSGVPSKLMDPCLIAEGNSPPPRPPPPPPPPTGLPPPPPPPGKLPPPSAPPSKLPPPPPPPPLAPPVGLPPSAPPTGAPPPPPLPSGAGAHAPPPPPPPLGASGDAAAAVKPKPPYTGPRLKTVFWKKISKPSGIWAAPDSDGARRAVIDEPFMLELFKAKAITQASEAKAAAKKSEEERRSQPRSNVFTGQRLQNVGIALKRLHVPVEDLCKALITCDSALLPAERRELLTVALPTPEDVAALTAEKTAGQVVWTDVESYLYTVVTAVKDVRERLQLWTAAEELEDAVQSISGLLDSVDAAVCAITQRNGRFARMMRIVLALGNYLNRGTPHADAEGFRLESLNQLNFVKSSDGKTTVLMALVVSLMDDGQGRCERREGAMHAPGDDHDVDDSRSVLRFVEDVSCVRAVADSPLQDMGQQVLQLNFTLQRMRRIVEEAKDSKGWYGKRLPSVRVEEVPDALPGILTAAVDRFLAKVGQIALRYQQLREDVSAMMATYGEDPNADETLIWGHVLQFSKDVQSCMNTVAATRLTKRRLLGKPEEAEQTQGEAKAADTAPSPLCSGRQSSGPHDGVRRTQLPKLVDDDNDE</sequence>
<evidence type="ECO:0000256" key="1">
    <source>
        <dbReference type="SAM" id="MobiDB-lite"/>
    </source>
</evidence>
<dbReference type="EMBL" id="JAFEUZ010000024">
    <property type="protein sequence ID" value="KAG5477761.1"/>
    <property type="molecule type" value="Genomic_DNA"/>
</dbReference>
<dbReference type="PRINTS" id="PR01217">
    <property type="entry name" value="PRICHEXTENSN"/>
</dbReference>
<feature type="compositionally biased region" description="Pro residues" evidence="1">
    <location>
        <begin position="594"/>
        <end position="609"/>
    </location>
</feature>
<feature type="region of interest" description="Disordered" evidence="1">
    <location>
        <begin position="483"/>
        <end position="726"/>
    </location>
</feature>
<dbReference type="InterPro" id="IPR042201">
    <property type="entry name" value="FH2_Formin_sf"/>
</dbReference>
<comment type="caution">
    <text evidence="3">The sequence shown here is derived from an EMBL/GenBank/DDBJ whole genome shotgun (WGS) entry which is preliminary data.</text>
</comment>
<reference evidence="4" key="1">
    <citation type="journal article" date="2021" name="Microbiol. Resour. Announc.">
        <title>LGAAP: Leishmaniinae Genome Assembly and Annotation Pipeline.</title>
        <authorList>
            <person name="Almutairi H."/>
            <person name="Urbaniak M.D."/>
            <person name="Bates M.D."/>
            <person name="Jariyapan N."/>
            <person name="Kwakye-Nuako G."/>
            <person name="Thomaz-Soccol V."/>
            <person name="Al-Salem W.S."/>
            <person name="Dillon R.J."/>
            <person name="Bates P.A."/>
            <person name="Gatherer D."/>
        </authorList>
    </citation>
    <scope>NUCLEOTIDE SEQUENCE [LARGE SCALE GENOMIC DNA]</scope>
</reference>
<feature type="compositionally biased region" description="Pro residues" evidence="1">
    <location>
        <begin position="628"/>
        <end position="694"/>
    </location>
</feature>
<dbReference type="Gene3D" id="1.20.58.2220">
    <property type="entry name" value="Formin, FH2 domain"/>
    <property type="match status" value="1"/>
</dbReference>
<name>A0A836HH36_9TRYP</name>
<dbReference type="Proteomes" id="UP000673552">
    <property type="component" value="Unassembled WGS sequence"/>
</dbReference>
<dbReference type="SUPFAM" id="SSF101447">
    <property type="entry name" value="Formin homology 2 domain (FH2 domain)"/>
    <property type="match status" value="1"/>
</dbReference>
<dbReference type="OrthoDB" id="1104827at2759"/>
<evidence type="ECO:0000259" key="2">
    <source>
        <dbReference type="PROSITE" id="PS51444"/>
    </source>
</evidence>
<feature type="region of interest" description="Disordered" evidence="1">
    <location>
        <begin position="1147"/>
        <end position="1198"/>
    </location>
</feature>
<dbReference type="Pfam" id="PF02181">
    <property type="entry name" value="FH2"/>
    <property type="match status" value="1"/>
</dbReference>
<dbReference type="InterPro" id="IPR015425">
    <property type="entry name" value="FH2_Formin"/>
</dbReference>
<proteinExistence type="predicted"/>
<feature type="compositionally biased region" description="Low complexity" evidence="1">
    <location>
        <begin position="584"/>
        <end position="593"/>
    </location>
</feature>
<dbReference type="KEGG" id="lmat:92515048"/>
<gene>
    <name evidence="3" type="ORF">LSCM1_05059</name>
</gene>
<evidence type="ECO:0000313" key="4">
    <source>
        <dbReference type="Proteomes" id="UP000673552"/>
    </source>
</evidence>
<accession>A0A836HH36</accession>
<dbReference type="AlphaFoldDB" id="A0A836HH36"/>
<dbReference type="InterPro" id="IPR051425">
    <property type="entry name" value="Formin_Homology"/>
</dbReference>
<dbReference type="RefSeq" id="XP_067178399.1">
    <property type="nucleotide sequence ID" value="XM_067322536.1"/>
</dbReference>
<keyword evidence="4" id="KW-1185">Reference proteome</keyword>
<dbReference type="PANTHER" id="PTHR45725:SF1">
    <property type="entry name" value="DISHEVELLED ASSOCIATED ACTIVATOR OF MORPHOGENESIS, ISOFORM D"/>
    <property type="match status" value="1"/>
</dbReference>
<feature type="domain" description="FH2" evidence="2">
    <location>
        <begin position="720"/>
        <end position="1155"/>
    </location>
</feature>